<dbReference type="EnsemblPlants" id="TuG1812G0500003669.01.T01">
    <property type="protein sequence ID" value="TuG1812G0500003669.01.T01.cds471324"/>
    <property type="gene ID" value="TuG1812G0500003669.01"/>
</dbReference>
<name>A0A8R7QHA3_TRIUA</name>
<evidence type="ECO:0000313" key="2">
    <source>
        <dbReference type="Proteomes" id="UP000015106"/>
    </source>
</evidence>
<organism evidence="1 2">
    <name type="scientific">Triticum urartu</name>
    <name type="common">Red wild einkorn</name>
    <name type="synonym">Crithodium urartu</name>
    <dbReference type="NCBI Taxonomy" id="4572"/>
    <lineage>
        <taxon>Eukaryota</taxon>
        <taxon>Viridiplantae</taxon>
        <taxon>Streptophyta</taxon>
        <taxon>Embryophyta</taxon>
        <taxon>Tracheophyta</taxon>
        <taxon>Spermatophyta</taxon>
        <taxon>Magnoliopsida</taxon>
        <taxon>Liliopsida</taxon>
        <taxon>Poales</taxon>
        <taxon>Poaceae</taxon>
        <taxon>BOP clade</taxon>
        <taxon>Pooideae</taxon>
        <taxon>Triticodae</taxon>
        <taxon>Triticeae</taxon>
        <taxon>Triticinae</taxon>
        <taxon>Triticum</taxon>
    </lineage>
</organism>
<evidence type="ECO:0000313" key="1">
    <source>
        <dbReference type="EnsemblPlants" id="TuG1812G0500003669.01.T01.cds471324"/>
    </source>
</evidence>
<protein>
    <submittedName>
        <fullName evidence="1">Uncharacterized protein</fullName>
    </submittedName>
</protein>
<accession>A0A8R7QHA3</accession>
<proteinExistence type="predicted"/>
<reference evidence="2" key="1">
    <citation type="journal article" date="2013" name="Nature">
        <title>Draft genome of the wheat A-genome progenitor Triticum urartu.</title>
        <authorList>
            <person name="Ling H.Q."/>
            <person name="Zhao S."/>
            <person name="Liu D."/>
            <person name="Wang J."/>
            <person name="Sun H."/>
            <person name="Zhang C."/>
            <person name="Fan H."/>
            <person name="Li D."/>
            <person name="Dong L."/>
            <person name="Tao Y."/>
            <person name="Gao C."/>
            <person name="Wu H."/>
            <person name="Li Y."/>
            <person name="Cui Y."/>
            <person name="Guo X."/>
            <person name="Zheng S."/>
            <person name="Wang B."/>
            <person name="Yu K."/>
            <person name="Liang Q."/>
            <person name="Yang W."/>
            <person name="Lou X."/>
            <person name="Chen J."/>
            <person name="Feng M."/>
            <person name="Jian J."/>
            <person name="Zhang X."/>
            <person name="Luo G."/>
            <person name="Jiang Y."/>
            <person name="Liu J."/>
            <person name="Wang Z."/>
            <person name="Sha Y."/>
            <person name="Zhang B."/>
            <person name="Wu H."/>
            <person name="Tang D."/>
            <person name="Shen Q."/>
            <person name="Xue P."/>
            <person name="Zou S."/>
            <person name="Wang X."/>
            <person name="Liu X."/>
            <person name="Wang F."/>
            <person name="Yang Y."/>
            <person name="An X."/>
            <person name="Dong Z."/>
            <person name="Zhang K."/>
            <person name="Zhang X."/>
            <person name="Luo M.C."/>
            <person name="Dvorak J."/>
            <person name="Tong Y."/>
            <person name="Wang J."/>
            <person name="Yang H."/>
            <person name="Li Z."/>
            <person name="Wang D."/>
            <person name="Zhang A."/>
            <person name="Wang J."/>
        </authorList>
    </citation>
    <scope>NUCLEOTIDE SEQUENCE</scope>
    <source>
        <strain evidence="2">cv. G1812</strain>
    </source>
</reference>
<keyword evidence="2" id="KW-1185">Reference proteome</keyword>
<reference evidence="1" key="2">
    <citation type="submission" date="2018-03" db="EMBL/GenBank/DDBJ databases">
        <title>The Triticum urartu genome reveals the dynamic nature of wheat genome evolution.</title>
        <authorList>
            <person name="Ling H."/>
            <person name="Ma B."/>
            <person name="Shi X."/>
            <person name="Liu H."/>
            <person name="Dong L."/>
            <person name="Sun H."/>
            <person name="Cao Y."/>
            <person name="Gao Q."/>
            <person name="Zheng S."/>
            <person name="Li Y."/>
            <person name="Yu Y."/>
            <person name="Du H."/>
            <person name="Qi M."/>
            <person name="Li Y."/>
            <person name="Yu H."/>
            <person name="Cui Y."/>
            <person name="Wang N."/>
            <person name="Chen C."/>
            <person name="Wu H."/>
            <person name="Zhao Y."/>
            <person name="Zhang J."/>
            <person name="Li Y."/>
            <person name="Zhou W."/>
            <person name="Zhang B."/>
            <person name="Hu W."/>
            <person name="Eijk M."/>
            <person name="Tang J."/>
            <person name="Witsenboer H."/>
            <person name="Zhao S."/>
            <person name="Li Z."/>
            <person name="Zhang A."/>
            <person name="Wang D."/>
            <person name="Liang C."/>
        </authorList>
    </citation>
    <scope>NUCLEOTIDE SEQUENCE [LARGE SCALE GENOMIC DNA]</scope>
    <source>
        <strain evidence="1">cv. G1812</strain>
    </source>
</reference>
<sequence>MVGREPDGQRAAGEARELHLHHLLHVALQVRVQLQHDGRRLGRRELDQCGPVHTRLDEPRAVVVEQHPRRAVRARSDLAGEEAVHGQYMREAALDVLRGGRRRLEGVDDGHLDVVGDPVEHRGRHVLRGVRPCRAIGVPRLHDLGAQHLHLHGHR</sequence>
<dbReference type="Gramene" id="TuG1812G0500003669.01.T01">
    <property type="protein sequence ID" value="TuG1812G0500003669.01.T01.cds471324"/>
    <property type="gene ID" value="TuG1812G0500003669.01"/>
</dbReference>
<reference evidence="1" key="3">
    <citation type="submission" date="2022-06" db="UniProtKB">
        <authorList>
            <consortium name="EnsemblPlants"/>
        </authorList>
    </citation>
    <scope>IDENTIFICATION</scope>
</reference>
<dbReference type="Proteomes" id="UP000015106">
    <property type="component" value="Chromosome 5"/>
</dbReference>
<dbReference type="AlphaFoldDB" id="A0A8R7QHA3"/>